<sequence length="139" mass="16116">MQLIVPILRMVYIFLNVFDTFKTLRLPPSSAKNGGKPTARAMSQRKRSMKGCMTVWIVWCCYVIYERTFDPMVRLFVPFYDEIKSILILFFLVSRARGSEPVFLFVIKPVIKPYAATLDLIFDIAFTVTDFVFLLVTLP</sequence>
<keyword evidence="2" id="KW-1185">Reference proteome</keyword>
<proteinExistence type="predicted"/>
<name>A0A165DSK6_9APHY</name>
<dbReference type="RefSeq" id="XP_040763285.1">
    <property type="nucleotide sequence ID" value="XM_040903075.1"/>
</dbReference>
<feature type="non-terminal residue" evidence="1">
    <location>
        <position position="139"/>
    </location>
</feature>
<organism evidence="1 2">
    <name type="scientific">Laetiporus sulphureus 93-53</name>
    <dbReference type="NCBI Taxonomy" id="1314785"/>
    <lineage>
        <taxon>Eukaryota</taxon>
        <taxon>Fungi</taxon>
        <taxon>Dikarya</taxon>
        <taxon>Basidiomycota</taxon>
        <taxon>Agaricomycotina</taxon>
        <taxon>Agaricomycetes</taxon>
        <taxon>Polyporales</taxon>
        <taxon>Laetiporus</taxon>
    </lineage>
</organism>
<dbReference type="Proteomes" id="UP000076871">
    <property type="component" value="Unassembled WGS sequence"/>
</dbReference>
<evidence type="ECO:0000313" key="1">
    <source>
        <dbReference type="EMBL" id="KZT05545.1"/>
    </source>
</evidence>
<reference evidence="1 2" key="1">
    <citation type="journal article" date="2016" name="Mol. Biol. Evol.">
        <title>Comparative Genomics of Early-Diverging Mushroom-Forming Fungi Provides Insights into the Origins of Lignocellulose Decay Capabilities.</title>
        <authorList>
            <person name="Nagy L.G."/>
            <person name="Riley R."/>
            <person name="Tritt A."/>
            <person name="Adam C."/>
            <person name="Daum C."/>
            <person name="Floudas D."/>
            <person name="Sun H."/>
            <person name="Yadav J.S."/>
            <person name="Pangilinan J."/>
            <person name="Larsson K.H."/>
            <person name="Matsuura K."/>
            <person name="Barry K."/>
            <person name="Labutti K."/>
            <person name="Kuo R."/>
            <person name="Ohm R.A."/>
            <person name="Bhattacharya S.S."/>
            <person name="Shirouzu T."/>
            <person name="Yoshinaga Y."/>
            <person name="Martin F.M."/>
            <person name="Grigoriev I.V."/>
            <person name="Hibbett D.S."/>
        </authorList>
    </citation>
    <scope>NUCLEOTIDE SEQUENCE [LARGE SCALE GENOMIC DNA]</scope>
    <source>
        <strain evidence="1 2">93-53</strain>
    </source>
</reference>
<dbReference type="Pfam" id="PF03134">
    <property type="entry name" value="TB2_DP1_HVA22"/>
    <property type="match status" value="1"/>
</dbReference>
<gene>
    <name evidence="1" type="ORF">LAESUDRAFT_602256</name>
</gene>
<dbReference type="AlphaFoldDB" id="A0A165DSK6"/>
<dbReference type="EMBL" id="KV427629">
    <property type="protein sequence ID" value="KZT05545.1"/>
    <property type="molecule type" value="Genomic_DNA"/>
</dbReference>
<dbReference type="InterPro" id="IPR004345">
    <property type="entry name" value="TB2_DP1_HVA22"/>
</dbReference>
<accession>A0A165DSK6</accession>
<evidence type="ECO:0000313" key="2">
    <source>
        <dbReference type="Proteomes" id="UP000076871"/>
    </source>
</evidence>
<dbReference type="OrthoDB" id="434647at2759"/>
<evidence type="ECO:0008006" key="3">
    <source>
        <dbReference type="Google" id="ProtNLM"/>
    </source>
</evidence>
<dbReference type="STRING" id="1314785.A0A165DSK6"/>
<protein>
    <recommendedName>
        <fullName evidence="3">Protein YOP1</fullName>
    </recommendedName>
</protein>
<dbReference type="InParanoid" id="A0A165DSK6"/>
<dbReference type="GeneID" id="63820106"/>